<comment type="caution">
    <text evidence="1">The sequence shown here is derived from an EMBL/GenBank/DDBJ whole genome shotgun (WGS) entry which is preliminary data.</text>
</comment>
<dbReference type="AlphaFoldDB" id="A0A9J5ZVE5"/>
<dbReference type="PANTHER" id="PTHR33116">
    <property type="entry name" value="REVERSE TRANSCRIPTASE ZINC-BINDING DOMAIN-CONTAINING PROTEIN-RELATED-RELATED"/>
    <property type="match status" value="1"/>
</dbReference>
<dbReference type="Proteomes" id="UP000824120">
    <property type="component" value="Chromosome 3"/>
</dbReference>
<keyword evidence="2" id="KW-1185">Reference proteome</keyword>
<protein>
    <submittedName>
        <fullName evidence="1">Uncharacterized protein</fullName>
    </submittedName>
</protein>
<proteinExistence type="predicted"/>
<dbReference type="EMBL" id="JACXVP010000003">
    <property type="protein sequence ID" value="KAG5616309.1"/>
    <property type="molecule type" value="Genomic_DNA"/>
</dbReference>
<dbReference type="PANTHER" id="PTHR33116:SF85">
    <property type="entry name" value="REVERSE TRANSCRIPTASE ZINC-BINDING DOMAIN-CONTAINING PROTEIN"/>
    <property type="match status" value="1"/>
</dbReference>
<evidence type="ECO:0000313" key="1">
    <source>
        <dbReference type="EMBL" id="KAG5616309.1"/>
    </source>
</evidence>
<evidence type="ECO:0000313" key="2">
    <source>
        <dbReference type="Proteomes" id="UP000824120"/>
    </source>
</evidence>
<sequence>MEKRLATWKMQYLSMGGRLTLINSVLDSIPTCCMSLFPIPSSILKKMDRLRRRFLWEGNILTHKYSLGKWQSVTQPKTQGGLGIRNLKLHNNILFMKWLWRYGQTGTGFWRDVIKAKYGIQDHWCPKESNEPHGVGVWKHISSFQDDFFQEVSFKSETLESTTLVVEDLDRILWGNSKEKAYTVKKCYKNMSSQMTFFNFGLGNMYGKLGCLSEYLVAPGQP</sequence>
<gene>
    <name evidence="1" type="ORF">H5410_016133</name>
</gene>
<accession>A0A9J5ZVE5</accession>
<reference evidence="1 2" key="1">
    <citation type="submission" date="2020-09" db="EMBL/GenBank/DDBJ databases">
        <title>De no assembly of potato wild relative species, Solanum commersonii.</title>
        <authorList>
            <person name="Cho K."/>
        </authorList>
    </citation>
    <scope>NUCLEOTIDE SEQUENCE [LARGE SCALE GENOMIC DNA]</scope>
    <source>
        <strain evidence="1">LZ3.2</strain>
        <tissue evidence="1">Leaf</tissue>
    </source>
</reference>
<name>A0A9J5ZVE5_SOLCO</name>
<organism evidence="1 2">
    <name type="scientific">Solanum commersonii</name>
    <name type="common">Commerson's wild potato</name>
    <name type="synonym">Commerson's nightshade</name>
    <dbReference type="NCBI Taxonomy" id="4109"/>
    <lineage>
        <taxon>Eukaryota</taxon>
        <taxon>Viridiplantae</taxon>
        <taxon>Streptophyta</taxon>
        <taxon>Embryophyta</taxon>
        <taxon>Tracheophyta</taxon>
        <taxon>Spermatophyta</taxon>
        <taxon>Magnoliopsida</taxon>
        <taxon>eudicotyledons</taxon>
        <taxon>Gunneridae</taxon>
        <taxon>Pentapetalae</taxon>
        <taxon>asterids</taxon>
        <taxon>lamiids</taxon>
        <taxon>Solanales</taxon>
        <taxon>Solanaceae</taxon>
        <taxon>Solanoideae</taxon>
        <taxon>Solaneae</taxon>
        <taxon>Solanum</taxon>
    </lineage>
</organism>
<dbReference type="OrthoDB" id="1938625at2759"/>